<sequence>MSTHIPWSGDLAADAVDILRTDGGMIVSPTKVGYIVMVSDRDGLERKFAAKSRRRSKPAVVLCGSLDELRTLARLTPEIDEFFQRHWDDDILLGCILPWSDTGLALLDDDARELATDARGTSCFVARFGAPGEQIARALWDERRIVFASSANPSGLGNRGLVSGIGDAIDDAADLVIDADDYVRSVQPDASPETRYEQGVMVSFVDAEGRLVSEQRGERSVTPAPVVIRAGLDIDRIMSHLARSFPSWDFRHGECY</sequence>
<dbReference type="SUPFAM" id="SSF55821">
    <property type="entry name" value="YrdC/RibB"/>
    <property type="match status" value="1"/>
</dbReference>
<name>U3Q633_9BACT</name>
<dbReference type="InterPro" id="IPR006070">
    <property type="entry name" value="Sua5-like_dom"/>
</dbReference>
<dbReference type="EMBL" id="KF056863">
    <property type="protein sequence ID" value="AGW83477.1"/>
    <property type="molecule type" value="Genomic_DNA"/>
</dbReference>
<dbReference type="InterPro" id="IPR017945">
    <property type="entry name" value="DHBP_synth_RibB-like_a/b_dom"/>
</dbReference>
<dbReference type="AlphaFoldDB" id="U3Q633"/>
<gene>
    <name evidence="2" type="ORF">wt8.16c</name>
</gene>
<dbReference type="PROSITE" id="PS51163">
    <property type="entry name" value="YRDC"/>
    <property type="match status" value="1"/>
</dbReference>
<dbReference type="Pfam" id="PF01300">
    <property type="entry name" value="Sua5_yciO_yrdC"/>
    <property type="match status" value="1"/>
</dbReference>
<accession>U3Q633</accession>
<reference evidence="2" key="1">
    <citation type="submission" date="2013-05" db="EMBL/GenBank/DDBJ databases">
        <authorList>
            <person name="Wang T."/>
            <person name="Qin Z.J."/>
        </authorList>
    </citation>
    <scope>NUCLEOTIDE SEQUENCE</scope>
</reference>
<dbReference type="GO" id="GO:0003725">
    <property type="term" value="F:double-stranded RNA binding"/>
    <property type="evidence" value="ECO:0007669"/>
    <property type="project" value="InterPro"/>
</dbReference>
<evidence type="ECO:0000259" key="1">
    <source>
        <dbReference type="PROSITE" id="PS51163"/>
    </source>
</evidence>
<organism evidence="2">
    <name type="scientific">uncultured bacterium WT8</name>
    <dbReference type="NCBI Taxonomy" id="1393214"/>
    <lineage>
        <taxon>Bacteria</taxon>
        <taxon>environmental samples</taxon>
    </lineage>
</organism>
<protein>
    <submittedName>
        <fullName evidence="2">Wt8.16c</fullName>
    </submittedName>
</protein>
<proteinExistence type="predicted"/>
<dbReference type="Gene3D" id="3.90.870.10">
    <property type="entry name" value="DHBP synthase"/>
    <property type="match status" value="1"/>
</dbReference>
<evidence type="ECO:0000313" key="2">
    <source>
        <dbReference type="EMBL" id="AGW83477.1"/>
    </source>
</evidence>
<feature type="domain" description="YrdC-like" evidence="1">
    <location>
        <begin position="9"/>
        <end position="233"/>
    </location>
</feature>